<evidence type="ECO:0000256" key="3">
    <source>
        <dbReference type="ARBA" id="ARBA00023002"/>
    </source>
</evidence>
<keyword evidence="2" id="KW-0521">NADP</keyword>
<dbReference type="GO" id="GO:0016652">
    <property type="term" value="F:oxidoreductase activity, acting on NAD(P)H as acceptor"/>
    <property type="evidence" value="ECO:0007669"/>
    <property type="project" value="InterPro"/>
</dbReference>
<evidence type="ECO:0000256" key="5">
    <source>
        <dbReference type="PIRSR" id="PIRSR000097-2"/>
    </source>
</evidence>
<dbReference type="InterPro" id="IPR018170">
    <property type="entry name" value="Aldo/ket_reductase_CS"/>
</dbReference>
<reference evidence="8" key="2">
    <citation type="submission" date="2023-05" db="EMBL/GenBank/DDBJ databases">
        <authorList>
            <consortium name="Lawrence Berkeley National Laboratory"/>
            <person name="Steindorff A."/>
            <person name="Hensen N."/>
            <person name="Bonometti L."/>
            <person name="Westerberg I."/>
            <person name="Brannstrom I.O."/>
            <person name="Guillou S."/>
            <person name="Cros-Aarteil S."/>
            <person name="Calhoun S."/>
            <person name="Haridas S."/>
            <person name="Kuo A."/>
            <person name="Mondo S."/>
            <person name="Pangilinan J."/>
            <person name="Riley R."/>
            <person name="Labutti K."/>
            <person name="Andreopoulos B."/>
            <person name="Lipzen A."/>
            <person name="Chen C."/>
            <person name="Yanf M."/>
            <person name="Daum C."/>
            <person name="Ng V."/>
            <person name="Clum A."/>
            <person name="Ohm R."/>
            <person name="Martin F."/>
            <person name="Silar P."/>
            <person name="Natvig D."/>
            <person name="Lalanne C."/>
            <person name="Gautier V."/>
            <person name="Ament-Velasquez S.L."/>
            <person name="Kruys A."/>
            <person name="Hutchinson M.I."/>
            <person name="Powell A.J."/>
            <person name="Barry K."/>
            <person name="Miller A.N."/>
            <person name="Grigoriev I.V."/>
            <person name="Debuchy R."/>
            <person name="Gladieux P."/>
            <person name="Thoren M.H."/>
            <person name="Johannesson H."/>
        </authorList>
    </citation>
    <scope>NUCLEOTIDE SEQUENCE</scope>
    <source>
        <strain evidence="8">CBS 103.79</strain>
    </source>
</reference>
<evidence type="ECO:0000313" key="8">
    <source>
        <dbReference type="EMBL" id="KAK3902808.1"/>
    </source>
</evidence>
<dbReference type="PRINTS" id="PR00069">
    <property type="entry name" value="ALDKETRDTASE"/>
</dbReference>
<dbReference type="Gene3D" id="3.20.20.100">
    <property type="entry name" value="NADP-dependent oxidoreductase domain"/>
    <property type="match status" value="1"/>
</dbReference>
<dbReference type="PIRSF" id="PIRSF000097">
    <property type="entry name" value="AKR"/>
    <property type="match status" value="1"/>
</dbReference>
<dbReference type="FunFam" id="3.20.20.100:FF:000002">
    <property type="entry name" value="2,5-diketo-D-gluconic acid reductase A"/>
    <property type="match status" value="1"/>
</dbReference>
<protein>
    <submittedName>
        <fullName evidence="8">NADP-dependent oxidoreductase domain-containing protein</fullName>
    </submittedName>
</protein>
<dbReference type="AlphaFoldDB" id="A0AAN6RUB7"/>
<dbReference type="InterPro" id="IPR020471">
    <property type="entry name" value="AKR"/>
</dbReference>
<sequence length="294" mass="32232">MAASLLSSFPVLRLNDGHMMPMVGYGLGSINMAVNAKHEDIVKRTITAIRAGYHHLDCAEAYGNEAALGEAIKECGVAREELFVTSKVLGSPGQDVQSSMDATLRKLGLEYVDMYLIHLPYKAPEEMPAMWAQLEALKASGKARSIGVSNFLQPHLEKILETANVVPAVNQIEYHPYLQHGNLVEFSRQQNIAVVGYSTLAAMTKARPGPVDEVYAGLAAKYGVTEADVAFRWCLDQGIAVVTTSASCERLLGHKSNLAKFTLSADEIQRISQLGQTKHYRDLYNNYFAPDDRA</sequence>
<dbReference type="PANTHER" id="PTHR43827:SF3">
    <property type="entry name" value="NADP-DEPENDENT OXIDOREDUCTASE DOMAIN-CONTAINING PROTEIN"/>
    <property type="match status" value="1"/>
</dbReference>
<feature type="domain" description="NADP-dependent oxidoreductase" evidence="7">
    <location>
        <begin position="24"/>
        <end position="274"/>
    </location>
</feature>
<dbReference type="PROSITE" id="PS00062">
    <property type="entry name" value="ALDOKETO_REDUCTASE_2"/>
    <property type="match status" value="1"/>
</dbReference>
<dbReference type="PANTHER" id="PTHR43827">
    <property type="entry name" value="2,5-DIKETO-D-GLUCONIC ACID REDUCTASE"/>
    <property type="match status" value="1"/>
</dbReference>
<evidence type="ECO:0000256" key="4">
    <source>
        <dbReference type="PIRSR" id="PIRSR000097-1"/>
    </source>
</evidence>
<dbReference type="Pfam" id="PF00248">
    <property type="entry name" value="Aldo_ket_red"/>
    <property type="match status" value="1"/>
</dbReference>
<evidence type="ECO:0000259" key="7">
    <source>
        <dbReference type="Pfam" id="PF00248"/>
    </source>
</evidence>
<comment type="similarity">
    <text evidence="1">Belongs to the aldo/keto reductase family.</text>
</comment>
<dbReference type="EMBL" id="MU855485">
    <property type="protein sequence ID" value="KAK3902808.1"/>
    <property type="molecule type" value="Genomic_DNA"/>
</dbReference>
<dbReference type="InterPro" id="IPR023210">
    <property type="entry name" value="NADP_OxRdtase_dom"/>
</dbReference>
<feature type="binding site" evidence="5">
    <location>
        <position position="118"/>
    </location>
    <ligand>
        <name>substrate</name>
    </ligand>
</feature>
<feature type="active site" description="Proton donor" evidence="4">
    <location>
        <position position="62"/>
    </location>
</feature>
<reference evidence="8" key="1">
    <citation type="journal article" date="2023" name="Mol. Phylogenet. Evol.">
        <title>Genome-scale phylogeny and comparative genomics of the fungal order Sordariales.</title>
        <authorList>
            <person name="Hensen N."/>
            <person name="Bonometti L."/>
            <person name="Westerberg I."/>
            <person name="Brannstrom I.O."/>
            <person name="Guillou S."/>
            <person name="Cros-Aarteil S."/>
            <person name="Calhoun S."/>
            <person name="Haridas S."/>
            <person name="Kuo A."/>
            <person name="Mondo S."/>
            <person name="Pangilinan J."/>
            <person name="Riley R."/>
            <person name="LaButti K."/>
            <person name="Andreopoulos B."/>
            <person name="Lipzen A."/>
            <person name="Chen C."/>
            <person name="Yan M."/>
            <person name="Daum C."/>
            <person name="Ng V."/>
            <person name="Clum A."/>
            <person name="Steindorff A."/>
            <person name="Ohm R.A."/>
            <person name="Martin F."/>
            <person name="Silar P."/>
            <person name="Natvig D.O."/>
            <person name="Lalanne C."/>
            <person name="Gautier V."/>
            <person name="Ament-Velasquez S.L."/>
            <person name="Kruys A."/>
            <person name="Hutchinson M.I."/>
            <person name="Powell A.J."/>
            <person name="Barry K."/>
            <person name="Miller A.N."/>
            <person name="Grigoriev I.V."/>
            <person name="Debuchy R."/>
            <person name="Gladieux P."/>
            <person name="Hiltunen Thoren M."/>
            <person name="Johannesson H."/>
        </authorList>
    </citation>
    <scope>NUCLEOTIDE SEQUENCE</scope>
    <source>
        <strain evidence="8">CBS 103.79</strain>
    </source>
</reference>
<name>A0AAN6RUB7_9PEZI</name>
<accession>A0AAN6RUB7</accession>
<dbReference type="CDD" id="cd19120">
    <property type="entry name" value="AKR_AKR3C2-3"/>
    <property type="match status" value="1"/>
</dbReference>
<gene>
    <name evidence="8" type="ORF">C8A05DRAFT_43830</name>
</gene>
<feature type="site" description="Lowers pKa of active site Tyr" evidence="6">
    <location>
        <position position="87"/>
    </location>
</feature>
<dbReference type="SUPFAM" id="SSF51430">
    <property type="entry name" value="NAD(P)-linked oxidoreductase"/>
    <property type="match status" value="1"/>
</dbReference>
<proteinExistence type="inferred from homology"/>
<evidence type="ECO:0000313" key="9">
    <source>
        <dbReference type="Proteomes" id="UP001303889"/>
    </source>
</evidence>
<evidence type="ECO:0000256" key="1">
    <source>
        <dbReference type="ARBA" id="ARBA00007905"/>
    </source>
</evidence>
<keyword evidence="3" id="KW-0560">Oxidoreductase</keyword>
<evidence type="ECO:0000256" key="6">
    <source>
        <dbReference type="PIRSR" id="PIRSR000097-3"/>
    </source>
</evidence>
<comment type="caution">
    <text evidence="8">The sequence shown here is derived from an EMBL/GenBank/DDBJ whole genome shotgun (WGS) entry which is preliminary data.</text>
</comment>
<dbReference type="InterPro" id="IPR044494">
    <property type="entry name" value="AKR3C2/3"/>
</dbReference>
<keyword evidence="9" id="KW-1185">Reference proteome</keyword>
<evidence type="ECO:0000256" key="2">
    <source>
        <dbReference type="ARBA" id="ARBA00022857"/>
    </source>
</evidence>
<dbReference type="Proteomes" id="UP001303889">
    <property type="component" value="Unassembled WGS sequence"/>
</dbReference>
<dbReference type="GO" id="GO:0016616">
    <property type="term" value="F:oxidoreductase activity, acting on the CH-OH group of donors, NAD or NADP as acceptor"/>
    <property type="evidence" value="ECO:0007669"/>
    <property type="project" value="UniProtKB-ARBA"/>
</dbReference>
<dbReference type="InterPro" id="IPR036812">
    <property type="entry name" value="NAD(P)_OxRdtase_dom_sf"/>
</dbReference>
<organism evidence="8 9">
    <name type="scientific">Staphylotrichum tortipilum</name>
    <dbReference type="NCBI Taxonomy" id="2831512"/>
    <lineage>
        <taxon>Eukaryota</taxon>
        <taxon>Fungi</taxon>
        <taxon>Dikarya</taxon>
        <taxon>Ascomycota</taxon>
        <taxon>Pezizomycotina</taxon>
        <taxon>Sordariomycetes</taxon>
        <taxon>Sordariomycetidae</taxon>
        <taxon>Sordariales</taxon>
        <taxon>Chaetomiaceae</taxon>
        <taxon>Staphylotrichum</taxon>
    </lineage>
</organism>